<dbReference type="GO" id="GO:0016926">
    <property type="term" value="P:protein desumoylation"/>
    <property type="evidence" value="ECO:0007669"/>
    <property type="project" value="TreeGrafter"/>
</dbReference>
<comment type="similarity">
    <text evidence="1">Belongs to the peptidase C48 family.</text>
</comment>
<sequence length="70" mass="7994">ILVYPNTGPGAVNVTNGDVMRLDPEQFLNDTLIELGLKMMMHDLRESNPELAEEVHVFSSFFYKKLDPKK</sequence>
<keyword evidence="2" id="KW-0597">Phosphoprotein</keyword>
<evidence type="ECO:0000313" key="8">
    <source>
        <dbReference type="Proteomes" id="UP000053477"/>
    </source>
</evidence>
<keyword evidence="5" id="KW-0378">Hydrolase</keyword>
<dbReference type="Proteomes" id="UP000053477">
    <property type="component" value="Unassembled WGS sequence"/>
</dbReference>
<proteinExistence type="inferred from homology"/>
<evidence type="ECO:0000256" key="5">
    <source>
        <dbReference type="ARBA" id="ARBA00022801"/>
    </source>
</evidence>
<protein>
    <recommendedName>
        <fullName evidence="6">Ubiquitin-like protease family profile domain-containing protein</fullName>
    </recommendedName>
</protein>
<gene>
    <name evidence="7" type="ORF">SCHPADRAFT_834456</name>
</gene>
<feature type="domain" description="Ubiquitin-like protease family profile" evidence="6">
    <location>
        <begin position="12"/>
        <end position="70"/>
    </location>
</feature>
<dbReference type="GO" id="GO:0005634">
    <property type="term" value="C:nucleus"/>
    <property type="evidence" value="ECO:0007669"/>
    <property type="project" value="TreeGrafter"/>
</dbReference>
<evidence type="ECO:0000256" key="4">
    <source>
        <dbReference type="ARBA" id="ARBA00022786"/>
    </source>
</evidence>
<dbReference type="EMBL" id="KQ086067">
    <property type="protein sequence ID" value="KLO09070.1"/>
    <property type="molecule type" value="Genomic_DNA"/>
</dbReference>
<dbReference type="GO" id="GO:0006508">
    <property type="term" value="P:proteolysis"/>
    <property type="evidence" value="ECO:0007669"/>
    <property type="project" value="UniProtKB-KW"/>
</dbReference>
<evidence type="ECO:0000256" key="2">
    <source>
        <dbReference type="ARBA" id="ARBA00022553"/>
    </source>
</evidence>
<dbReference type="PANTHER" id="PTHR46896:SF3">
    <property type="entry name" value="FI06413P-RELATED"/>
    <property type="match status" value="1"/>
</dbReference>
<keyword evidence="3" id="KW-0645">Protease</keyword>
<dbReference type="PROSITE" id="PS50600">
    <property type="entry name" value="ULP_PROTEASE"/>
    <property type="match status" value="1"/>
</dbReference>
<keyword evidence="8" id="KW-1185">Reference proteome</keyword>
<organism evidence="7 8">
    <name type="scientific">Schizopora paradoxa</name>
    <dbReference type="NCBI Taxonomy" id="27342"/>
    <lineage>
        <taxon>Eukaryota</taxon>
        <taxon>Fungi</taxon>
        <taxon>Dikarya</taxon>
        <taxon>Basidiomycota</taxon>
        <taxon>Agaricomycotina</taxon>
        <taxon>Agaricomycetes</taxon>
        <taxon>Hymenochaetales</taxon>
        <taxon>Schizoporaceae</taxon>
        <taxon>Schizopora</taxon>
    </lineage>
</organism>
<dbReference type="STRING" id="27342.A0A0H2RB27"/>
<dbReference type="AlphaFoldDB" id="A0A0H2RB27"/>
<dbReference type="PANTHER" id="PTHR46896">
    <property type="entry name" value="SENTRIN-SPECIFIC PROTEASE"/>
    <property type="match status" value="1"/>
</dbReference>
<name>A0A0H2RB27_9AGAM</name>
<dbReference type="InParanoid" id="A0A0H2RB27"/>
<dbReference type="Gene3D" id="3.40.395.10">
    <property type="entry name" value="Adenoviral Proteinase, Chain A"/>
    <property type="match status" value="1"/>
</dbReference>
<keyword evidence="4" id="KW-0833">Ubl conjugation pathway</keyword>
<evidence type="ECO:0000256" key="1">
    <source>
        <dbReference type="ARBA" id="ARBA00005234"/>
    </source>
</evidence>
<dbReference type="GO" id="GO:0005737">
    <property type="term" value="C:cytoplasm"/>
    <property type="evidence" value="ECO:0007669"/>
    <property type="project" value="TreeGrafter"/>
</dbReference>
<dbReference type="InterPro" id="IPR038765">
    <property type="entry name" value="Papain-like_cys_pep_sf"/>
</dbReference>
<accession>A0A0H2RB27</accession>
<evidence type="ECO:0000259" key="6">
    <source>
        <dbReference type="PROSITE" id="PS50600"/>
    </source>
</evidence>
<dbReference type="Pfam" id="PF02902">
    <property type="entry name" value="Peptidase_C48"/>
    <property type="match status" value="1"/>
</dbReference>
<dbReference type="SUPFAM" id="SSF54001">
    <property type="entry name" value="Cysteine proteinases"/>
    <property type="match status" value="1"/>
</dbReference>
<feature type="non-terminal residue" evidence="7">
    <location>
        <position position="1"/>
    </location>
</feature>
<evidence type="ECO:0000256" key="3">
    <source>
        <dbReference type="ARBA" id="ARBA00022670"/>
    </source>
</evidence>
<reference evidence="7 8" key="1">
    <citation type="submission" date="2015-04" db="EMBL/GenBank/DDBJ databases">
        <title>Complete genome sequence of Schizopora paradoxa KUC8140, a cosmopolitan wood degrader in East Asia.</title>
        <authorList>
            <consortium name="DOE Joint Genome Institute"/>
            <person name="Min B."/>
            <person name="Park H."/>
            <person name="Jang Y."/>
            <person name="Kim J.-J."/>
            <person name="Kim K.H."/>
            <person name="Pangilinan J."/>
            <person name="Lipzen A."/>
            <person name="Riley R."/>
            <person name="Grigoriev I.V."/>
            <person name="Spatafora J.W."/>
            <person name="Choi I.-G."/>
        </authorList>
    </citation>
    <scope>NUCLEOTIDE SEQUENCE [LARGE SCALE GENOMIC DNA]</scope>
    <source>
        <strain evidence="7 8">KUC8140</strain>
    </source>
</reference>
<dbReference type="InterPro" id="IPR003653">
    <property type="entry name" value="Peptidase_C48_C"/>
</dbReference>
<dbReference type="GO" id="GO:0070139">
    <property type="term" value="F:SUMO-specific endopeptidase activity"/>
    <property type="evidence" value="ECO:0007669"/>
    <property type="project" value="TreeGrafter"/>
</dbReference>
<dbReference type="OrthoDB" id="442460at2759"/>
<evidence type="ECO:0000313" key="7">
    <source>
        <dbReference type="EMBL" id="KLO09070.1"/>
    </source>
</evidence>
<dbReference type="InterPro" id="IPR051947">
    <property type="entry name" value="Sentrin-specific_protease"/>
</dbReference>